<dbReference type="Pfam" id="PF01636">
    <property type="entry name" value="APH"/>
    <property type="match status" value="1"/>
</dbReference>
<reference evidence="2 3" key="1">
    <citation type="journal article" date="2013" name="Antonie Van Leeuwenhoek">
        <title>Actinoplanes hulinensis sp. nov., a novel actinomycete isolated from soybean root (Glycine max (L.) Merr).</title>
        <authorList>
            <person name="Shen Y."/>
            <person name="Liu C."/>
            <person name="Wang X."/>
            <person name="Zhao J."/>
            <person name="Jia F."/>
            <person name="Zhang Y."/>
            <person name="Wang L."/>
            <person name="Yang D."/>
            <person name="Xiang W."/>
        </authorList>
    </citation>
    <scope>NUCLEOTIDE SEQUENCE [LARGE SCALE GENOMIC DNA]</scope>
    <source>
        <strain evidence="2 3">NEAU-M9</strain>
    </source>
</reference>
<evidence type="ECO:0000313" key="2">
    <source>
        <dbReference type="EMBL" id="MBW6439768.1"/>
    </source>
</evidence>
<evidence type="ECO:0000313" key="3">
    <source>
        <dbReference type="Proteomes" id="UP001519863"/>
    </source>
</evidence>
<sequence length="264" mass="28739">MESSEQLGTWGSGTHVADAVLLDGVVRKTVGPWTPAVFALLRHLEQVGFAGAPRVVGDGYSFVPGESPHPHAWSDKAVGGVGVLLRGLHDATATFTPPADAVWQVNWLRQLGGDDVVIGHCDPGPWNIVGEHGRADAFIDWEFAGPVDRLWELAETVWLNAQLVDDDVAEMQGLPDALTRARHARAIVDGYGLPRNARDELVDRLADVAIHNARHEAVAQGMTIDSTAAITDDGYPILWGITWRARSASWIARNRTTIRRVMLE</sequence>
<proteinExistence type="predicted"/>
<dbReference type="RefSeq" id="WP_220148902.1">
    <property type="nucleotide sequence ID" value="NZ_JAHXZI010000031.1"/>
</dbReference>
<comment type="caution">
    <text evidence="2">The sequence shown here is derived from an EMBL/GenBank/DDBJ whole genome shotgun (WGS) entry which is preliminary data.</text>
</comment>
<dbReference type="Gene3D" id="3.90.1200.10">
    <property type="match status" value="1"/>
</dbReference>
<protein>
    <submittedName>
        <fullName evidence="2">Aminoglycoside phosphotransferase family protein</fullName>
    </submittedName>
</protein>
<dbReference type="SUPFAM" id="SSF56112">
    <property type="entry name" value="Protein kinase-like (PK-like)"/>
    <property type="match status" value="1"/>
</dbReference>
<evidence type="ECO:0000259" key="1">
    <source>
        <dbReference type="Pfam" id="PF01636"/>
    </source>
</evidence>
<name>A0ABS7BFU8_9ACTN</name>
<keyword evidence="3" id="KW-1185">Reference proteome</keyword>
<organism evidence="2 3">
    <name type="scientific">Actinoplanes hulinensis</name>
    <dbReference type="NCBI Taxonomy" id="1144547"/>
    <lineage>
        <taxon>Bacteria</taxon>
        <taxon>Bacillati</taxon>
        <taxon>Actinomycetota</taxon>
        <taxon>Actinomycetes</taxon>
        <taxon>Micromonosporales</taxon>
        <taxon>Micromonosporaceae</taxon>
        <taxon>Actinoplanes</taxon>
    </lineage>
</organism>
<feature type="domain" description="Aminoglycoside phosphotransferase" evidence="1">
    <location>
        <begin position="105"/>
        <end position="165"/>
    </location>
</feature>
<dbReference type="EMBL" id="JAHXZI010000031">
    <property type="protein sequence ID" value="MBW6439768.1"/>
    <property type="molecule type" value="Genomic_DNA"/>
</dbReference>
<dbReference type="Proteomes" id="UP001519863">
    <property type="component" value="Unassembled WGS sequence"/>
</dbReference>
<accession>A0ABS7BFU8</accession>
<gene>
    <name evidence="2" type="ORF">KZ829_39185</name>
</gene>
<dbReference type="InterPro" id="IPR002575">
    <property type="entry name" value="Aminoglycoside_PTrfase"/>
</dbReference>
<dbReference type="InterPro" id="IPR011009">
    <property type="entry name" value="Kinase-like_dom_sf"/>
</dbReference>